<dbReference type="RefSeq" id="WP_188750729.1">
    <property type="nucleotide sequence ID" value="NZ_BMIJ01000007.1"/>
</dbReference>
<name>A0ABQ1KTT8_9GAMM</name>
<evidence type="ECO:0000313" key="4">
    <source>
        <dbReference type="Proteomes" id="UP000629025"/>
    </source>
</evidence>
<dbReference type="PANTHER" id="PTHR34406">
    <property type="entry name" value="PROTEIN YCEI"/>
    <property type="match status" value="1"/>
</dbReference>
<gene>
    <name evidence="3" type="ORF">GCM10011352_35300</name>
</gene>
<dbReference type="Gene3D" id="2.40.128.110">
    <property type="entry name" value="Lipid/polyisoprenoid-binding, YceI-like"/>
    <property type="match status" value="1"/>
</dbReference>
<proteinExistence type="predicted"/>
<feature type="chain" id="PRO_5046416753" evidence="1">
    <location>
        <begin position="20"/>
        <end position="184"/>
    </location>
</feature>
<comment type="caution">
    <text evidence="3">The sequence shown here is derived from an EMBL/GenBank/DDBJ whole genome shotgun (WGS) entry which is preliminary data.</text>
</comment>
<evidence type="ECO:0000313" key="3">
    <source>
        <dbReference type="EMBL" id="GGC06034.1"/>
    </source>
</evidence>
<dbReference type="SUPFAM" id="SSF101874">
    <property type="entry name" value="YceI-like"/>
    <property type="match status" value="1"/>
</dbReference>
<sequence length="184" mass="21236">MKMLWGAILLFLFSWPASAADWRMVPDASRLTFESSYQGEAVPGQFRRFQAELTLDPDQPEDATLDVEVDISSADMSSSELDEGVATEEWFDVARYPQAEFHSRQIRRIDSEHYVATGTLNLKGTRRDIELPFRFNADGQMAQMSGELKLQRLWFDIGSGDWSTDELFGFDVQVRFDVRWRRAH</sequence>
<keyword evidence="1" id="KW-0732">Signal</keyword>
<dbReference type="EMBL" id="BMIJ01000007">
    <property type="protein sequence ID" value="GGC06034.1"/>
    <property type="molecule type" value="Genomic_DNA"/>
</dbReference>
<dbReference type="PANTHER" id="PTHR34406:SF1">
    <property type="entry name" value="PROTEIN YCEI"/>
    <property type="match status" value="1"/>
</dbReference>
<feature type="signal peptide" evidence="1">
    <location>
        <begin position="1"/>
        <end position="19"/>
    </location>
</feature>
<feature type="domain" description="Lipid/polyisoprenoid-binding YceI-like" evidence="2">
    <location>
        <begin position="21"/>
        <end position="181"/>
    </location>
</feature>
<accession>A0ABQ1KTT8</accession>
<dbReference type="Proteomes" id="UP000629025">
    <property type="component" value="Unassembled WGS sequence"/>
</dbReference>
<organism evidence="3 4">
    <name type="scientific">Marinobacterium zhoushanense</name>
    <dbReference type="NCBI Taxonomy" id="1679163"/>
    <lineage>
        <taxon>Bacteria</taxon>
        <taxon>Pseudomonadati</taxon>
        <taxon>Pseudomonadota</taxon>
        <taxon>Gammaproteobacteria</taxon>
        <taxon>Oceanospirillales</taxon>
        <taxon>Oceanospirillaceae</taxon>
        <taxon>Marinobacterium</taxon>
    </lineage>
</organism>
<dbReference type="InterPro" id="IPR007372">
    <property type="entry name" value="Lipid/polyisoprenoid-bd_YceI"/>
</dbReference>
<evidence type="ECO:0000259" key="2">
    <source>
        <dbReference type="SMART" id="SM00867"/>
    </source>
</evidence>
<dbReference type="SMART" id="SM00867">
    <property type="entry name" value="YceI"/>
    <property type="match status" value="1"/>
</dbReference>
<dbReference type="Pfam" id="PF04264">
    <property type="entry name" value="YceI"/>
    <property type="match status" value="1"/>
</dbReference>
<protein>
    <submittedName>
        <fullName evidence="3">Polyisoprenoid-binding protein</fullName>
    </submittedName>
</protein>
<keyword evidence="4" id="KW-1185">Reference proteome</keyword>
<reference evidence="4" key="1">
    <citation type="journal article" date="2019" name="Int. J. Syst. Evol. Microbiol.">
        <title>The Global Catalogue of Microorganisms (GCM) 10K type strain sequencing project: providing services to taxonomists for standard genome sequencing and annotation.</title>
        <authorList>
            <consortium name="The Broad Institute Genomics Platform"/>
            <consortium name="The Broad Institute Genome Sequencing Center for Infectious Disease"/>
            <person name="Wu L."/>
            <person name="Ma J."/>
        </authorList>
    </citation>
    <scope>NUCLEOTIDE SEQUENCE [LARGE SCALE GENOMIC DNA]</scope>
    <source>
        <strain evidence="4">CGMCC 1.15341</strain>
    </source>
</reference>
<evidence type="ECO:0000256" key="1">
    <source>
        <dbReference type="SAM" id="SignalP"/>
    </source>
</evidence>
<dbReference type="InterPro" id="IPR036761">
    <property type="entry name" value="TTHA0802/YceI-like_sf"/>
</dbReference>